<evidence type="ECO:0000313" key="1">
    <source>
        <dbReference type="EMBL" id="TLM77573.1"/>
    </source>
</evidence>
<gene>
    <name evidence="1" type="ORF">FDY93_08120</name>
</gene>
<accession>A0ABY2UI85</accession>
<dbReference type="EMBL" id="VANI01000009">
    <property type="protein sequence ID" value="TLM77573.1"/>
    <property type="molecule type" value="Genomic_DNA"/>
</dbReference>
<proteinExistence type="predicted"/>
<evidence type="ECO:0000313" key="2">
    <source>
        <dbReference type="Proteomes" id="UP000306791"/>
    </source>
</evidence>
<dbReference type="InterPro" id="IPR007411">
    <property type="entry name" value="EpmC"/>
</dbReference>
<name>A0ABY2UI85_9GAMM</name>
<comment type="caution">
    <text evidence="1">The sequence shown here is derived from an EMBL/GenBank/DDBJ whole genome shotgun (WGS) entry which is preliminary data.</text>
</comment>
<sequence length="217" mass="24310">MAQVQEPQLSHLCPADIQDQQVSYHPEGATAHQAAEKSVTERIVSVFDTCFSSPDGLNTRLMGGFEEPYYRPASENGASWHQVEFTRDYPASALHEAAHWCVAGESRRKLPDYGYWYAPDGRSSAQQAEFERVEVKPQALEWVFARACGLKFRVSADNLDAGLGPSAVFKRDIWQQVQNYCRDGLPSRARQFAGALARACAQPEPFLAEHYRLEDLG</sequence>
<dbReference type="Pfam" id="PF04315">
    <property type="entry name" value="EpmC"/>
    <property type="match status" value="1"/>
</dbReference>
<protein>
    <submittedName>
        <fullName evidence="1">Elongation factor P hydroxylase</fullName>
    </submittedName>
</protein>
<keyword evidence="1" id="KW-0251">Elongation factor</keyword>
<keyword evidence="2" id="KW-1185">Reference proteome</keyword>
<keyword evidence="1" id="KW-0648">Protein biosynthesis</keyword>
<dbReference type="Proteomes" id="UP000306791">
    <property type="component" value="Unassembled WGS sequence"/>
</dbReference>
<reference evidence="1 2" key="1">
    <citation type="submission" date="2019-05" db="EMBL/GenBank/DDBJ databases">
        <title>Microbulbifer harenosus sp. nov., an alginate-degrading bacterium isolated from coastal sand.</title>
        <authorList>
            <person name="Huang H."/>
            <person name="Mo K."/>
            <person name="Bao S."/>
        </authorList>
    </citation>
    <scope>NUCLEOTIDE SEQUENCE [LARGE SCALE GENOMIC DNA]</scope>
    <source>
        <strain evidence="1 2">HB161719</strain>
    </source>
</reference>
<dbReference type="GO" id="GO:0003746">
    <property type="term" value="F:translation elongation factor activity"/>
    <property type="evidence" value="ECO:0007669"/>
    <property type="project" value="UniProtKB-KW"/>
</dbReference>
<organism evidence="1 2">
    <name type="scientific">Microbulbifer harenosus</name>
    <dbReference type="NCBI Taxonomy" id="2576840"/>
    <lineage>
        <taxon>Bacteria</taxon>
        <taxon>Pseudomonadati</taxon>
        <taxon>Pseudomonadota</taxon>
        <taxon>Gammaproteobacteria</taxon>
        <taxon>Cellvibrionales</taxon>
        <taxon>Microbulbiferaceae</taxon>
        <taxon>Microbulbifer</taxon>
    </lineage>
</organism>